<proteinExistence type="predicted"/>
<accession>A0A8T0IGC5</accession>
<dbReference type="EMBL" id="CM026423">
    <property type="protein sequence ID" value="KAG0581959.1"/>
    <property type="molecule type" value="Genomic_DNA"/>
</dbReference>
<evidence type="ECO:0000313" key="2">
    <source>
        <dbReference type="EMBL" id="KAG0581959.1"/>
    </source>
</evidence>
<name>A0A8T0IGC5_CERPU</name>
<evidence type="ECO:0000313" key="3">
    <source>
        <dbReference type="Proteomes" id="UP000822688"/>
    </source>
</evidence>
<reference evidence="2" key="1">
    <citation type="submission" date="2020-06" db="EMBL/GenBank/DDBJ databases">
        <title>WGS assembly of Ceratodon purpureus strain R40.</title>
        <authorList>
            <person name="Carey S.B."/>
            <person name="Jenkins J."/>
            <person name="Shu S."/>
            <person name="Lovell J.T."/>
            <person name="Sreedasyam A."/>
            <person name="Maumus F."/>
            <person name="Tiley G.P."/>
            <person name="Fernandez-Pozo N."/>
            <person name="Barry K."/>
            <person name="Chen C."/>
            <person name="Wang M."/>
            <person name="Lipzen A."/>
            <person name="Daum C."/>
            <person name="Saski C.A."/>
            <person name="Payton A.C."/>
            <person name="Mcbreen J.C."/>
            <person name="Conrad R.E."/>
            <person name="Kollar L.M."/>
            <person name="Olsson S."/>
            <person name="Huttunen S."/>
            <person name="Landis J.B."/>
            <person name="Wickett N.J."/>
            <person name="Johnson M.G."/>
            <person name="Rensing S.A."/>
            <person name="Grimwood J."/>
            <person name="Schmutz J."/>
            <person name="Mcdaniel S.F."/>
        </authorList>
    </citation>
    <scope>NUCLEOTIDE SEQUENCE</scope>
    <source>
        <strain evidence="2">R40</strain>
    </source>
</reference>
<keyword evidence="3" id="KW-1185">Reference proteome</keyword>
<organism evidence="2 3">
    <name type="scientific">Ceratodon purpureus</name>
    <name type="common">Fire moss</name>
    <name type="synonym">Dicranum purpureum</name>
    <dbReference type="NCBI Taxonomy" id="3225"/>
    <lineage>
        <taxon>Eukaryota</taxon>
        <taxon>Viridiplantae</taxon>
        <taxon>Streptophyta</taxon>
        <taxon>Embryophyta</taxon>
        <taxon>Bryophyta</taxon>
        <taxon>Bryophytina</taxon>
        <taxon>Bryopsida</taxon>
        <taxon>Dicranidae</taxon>
        <taxon>Pseudoditrichales</taxon>
        <taxon>Ditrichaceae</taxon>
        <taxon>Ceratodon</taxon>
    </lineage>
</organism>
<feature type="signal peptide" evidence="1">
    <location>
        <begin position="1"/>
        <end position="15"/>
    </location>
</feature>
<evidence type="ECO:0000256" key="1">
    <source>
        <dbReference type="SAM" id="SignalP"/>
    </source>
</evidence>
<sequence>MRLFMVIQFFVLTLAECEWRSVLLDSLSANLVVDSTSAELLCLVLIK</sequence>
<gene>
    <name evidence="2" type="ORF">KC19_3G023300</name>
</gene>
<comment type="caution">
    <text evidence="2">The sequence shown here is derived from an EMBL/GenBank/DDBJ whole genome shotgun (WGS) entry which is preliminary data.</text>
</comment>
<protein>
    <submittedName>
        <fullName evidence="2">Uncharacterized protein</fullName>
    </submittedName>
</protein>
<feature type="chain" id="PRO_5035815469" evidence="1">
    <location>
        <begin position="16"/>
        <end position="47"/>
    </location>
</feature>
<keyword evidence="1" id="KW-0732">Signal</keyword>
<dbReference type="Proteomes" id="UP000822688">
    <property type="component" value="Chromosome 3"/>
</dbReference>
<dbReference type="AlphaFoldDB" id="A0A8T0IGC5"/>